<dbReference type="EMBL" id="MWPH01000002">
    <property type="protein sequence ID" value="OVE85209.1"/>
    <property type="molecule type" value="Genomic_DNA"/>
</dbReference>
<keyword evidence="2" id="KW-0456">Lyase</keyword>
<dbReference type="RefSeq" id="WP_054863159.1">
    <property type="nucleotide sequence ID" value="NZ_MWPH01000002.1"/>
</dbReference>
<evidence type="ECO:0000259" key="1">
    <source>
        <dbReference type="PROSITE" id="PS51819"/>
    </source>
</evidence>
<gene>
    <name evidence="2" type="ORF">B2G88_09805</name>
</gene>
<proteinExistence type="predicted"/>
<dbReference type="InterPro" id="IPR037523">
    <property type="entry name" value="VOC_core"/>
</dbReference>
<dbReference type="PROSITE" id="PS51819">
    <property type="entry name" value="VOC"/>
    <property type="match status" value="1"/>
</dbReference>
<dbReference type="InterPro" id="IPR029068">
    <property type="entry name" value="Glyas_Bleomycin-R_OHBP_Dase"/>
</dbReference>
<dbReference type="InterPro" id="IPR052164">
    <property type="entry name" value="Anthracycline_SecMetBiosynth"/>
</dbReference>
<dbReference type="InterPro" id="IPR004360">
    <property type="entry name" value="Glyas_Fos-R_dOase_dom"/>
</dbReference>
<feature type="domain" description="VOC" evidence="1">
    <location>
        <begin position="2"/>
        <end position="114"/>
    </location>
</feature>
<dbReference type="PANTHER" id="PTHR33993">
    <property type="entry name" value="GLYOXALASE-RELATED"/>
    <property type="match status" value="1"/>
</dbReference>
<keyword evidence="3" id="KW-1185">Reference proteome</keyword>
<dbReference type="Proteomes" id="UP000196084">
    <property type="component" value="Unassembled WGS sequence"/>
</dbReference>
<comment type="caution">
    <text evidence="2">The sequence shown here is derived from an EMBL/GenBank/DDBJ whole genome shotgun (WGS) entry which is preliminary data.</text>
</comment>
<sequence length="116" mass="13365">MELSSVYVTVEDMDRALEFYRELFDSEPVQEEERFSMFEFDGTDFGLYNPAYDGEDAEYGTNCVPNFEVDDVDAAYERTEALAQNVGHDILEVGDYRMFQFVDSEGNTIEVFSVDD</sequence>
<dbReference type="SUPFAM" id="SSF54593">
    <property type="entry name" value="Glyoxalase/Bleomycin resistance protein/Dihydroxybiphenyl dioxygenase"/>
    <property type="match status" value="1"/>
</dbReference>
<dbReference type="Pfam" id="PF00903">
    <property type="entry name" value="Glyoxalase"/>
    <property type="match status" value="1"/>
</dbReference>
<organism evidence="2 3">
    <name type="scientific">Natronolimnobius baerhuensis</name>
    <dbReference type="NCBI Taxonomy" id="253108"/>
    <lineage>
        <taxon>Archaea</taxon>
        <taxon>Methanobacteriati</taxon>
        <taxon>Methanobacteriota</taxon>
        <taxon>Stenosarchaea group</taxon>
        <taxon>Halobacteria</taxon>
        <taxon>Halobacteriales</taxon>
        <taxon>Natrialbaceae</taxon>
        <taxon>Natronolimnobius</taxon>
    </lineage>
</organism>
<accession>A0A202EAF0</accession>
<dbReference type="AlphaFoldDB" id="A0A202EAF0"/>
<dbReference type="PANTHER" id="PTHR33993:SF2">
    <property type="entry name" value="VOC DOMAIN-CONTAINING PROTEIN"/>
    <property type="match status" value="1"/>
</dbReference>
<protein>
    <submittedName>
        <fullName evidence="2">Lactoylglutathione lyase</fullName>
    </submittedName>
</protein>
<reference evidence="2 3" key="1">
    <citation type="submission" date="2017-02" db="EMBL/GenBank/DDBJ databases">
        <title>Natronthermophilus aegyptiacus gen. nov.,sp. nov., an aerobic, extremely halophilic alkalithermophilic archaeon isolated from the athalassohaline Wadi An Natrun, Egypt.</title>
        <authorList>
            <person name="Zhao B."/>
        </authorList>
    </citation>
    <scope>NUCLEOTIDE SEQUENCE [LARGE SCALE GENOMIC DNA]</scope>
    <source>
        <strain evidence="2 3">CGMCC 1.3597</strain>
    </source>
</reference>
<dbReference type="Gene3D" id="3.10.180.10">
    <property type="entry name" value="2,3-Dihydroxybiphenyl 1,2-Dioxygenase, domain 1"/>
    <property type="match status" value="1"/>
</dbReference>
<dbReference type="OrthoDB" id="6111at2157"/>
<evidence type="ECO:0000313" key="3">
    <source>
        <dbReference type="Proteomes" id="UP000196084"/>
    </source>
</evidence>
<name>A0A202EAF0_9EURY</name>
<evidence type="ECO:0000313" key="2">
    <source>
        <dbReference type="EMBL" id="OVE85209.1"/>
    </source>
</evidence>
<dbReference type="GO" id="GO:0016829">
    <property type="term" value="F:lyase activity"/>
    <property type="evidence" value="ECO:0007669"/>
    <property type="project" value="UniProtKB-KW"/>
</dbReference>